<keyword evidence="2" id="KW-1185">Reference proteome</keyword>
<dbReference type="RefSeq" id="WP_381255914.1">
    <property type="nucleotide sequence ID" value="NZ_JBHTBI010000014.1"/>
</dbReference>
<evidence type="ECO:0000313" key="2">
    <source>
        <dbReference type="Proteomes" id="UP001596957"/>
    </source>
</evidence>
<evidence type="ECO:0000313" key="1">
    <source>
        <dbReference type="EMBL" id="MFD0287753.1"/>
    </source>
</evidence>
<dbReference type="EMBL" id="JBHTEC010000004">
    <property type="protein sequence ID" value="MFD0287753.1"/>
    <property type="molecule type" value="Genomic_DNA"/>
</dbReference>
<protein>
    <submittedName>
        <fullName evidence="1">Uncharacterized protein</fullName>
    </submittedName>
</protein>
<sequence>MSSTPKMTLDEEIAAAVAIVRVGLDRLRDAATRTEDLGPHVAVLRALRDHRNPNAGVCAAVADVIGTITVSITETNHEAIDAVIELLDEAQAYAQDNTGDRIDRALERLASLVDNPALPHSGTTEDTCP</sequence>
<organism evidence="1 2">
    <name type="scientific">Streptomyces lutosisoli</name>
    <dbReference type="NCBI Taxonomy" id="2665721"/>
    <lineage>
        <taxon>Bacteria</taxon>
        <taxon>Bacillati</taxon>
        <taxon>Actinomycetota</taxon>
        <taxon>Actinomycetes</taxon>
        <taxon>Kitasatosporales</taxon>
        <taxon>Streptomycetaceae</taxon>
        <taxon>Streptomyces</taxon>
    </lineage>
</organism>
<gene>
    <name evidence="1" type="ORF">ACFQZP_40240</name>
</gene>
<accession>A0ABW2VTI4</accession>
<reference evidence="2" key="1">
    <citation type="journal article" date="2019" name="Int. J. Syst. Evol. Microbiol.">
        <title>The Global Catalogue of Microorganisms (GCM) 10K type strain sequencing project: providing services to taxonomists for standard genome sequencing and annotation.</title>
        <authorList>
            <consortium name="The Broad Institute Genomics Platform"/>
            <consortium name="The Broad Institute Genome Sequencing Center for Infectious Disease"/>
            <person name="Wu L."/>
            <person name="Ma J."/>
        </authorList>
    </citation>
    <scope>NUCLEOTIDE SEQUENCE [LARGE SCALE GENOMIC DNA]</scope>
    <source>
        <strain evidence="2">CGMCC 4.7198</strain>
    </source>
</reference>
<proteinExistence type="predicted"/>
<comment type="caution">
    <text evidence="1">The sequence shown here is derived from an EMBL/GenBank/DDBJ whole genome shotgun (WGS) entry which is preliminary data.</text>
</comment>
<dbReference type="Proteomes" id="UP001596957">
    <property type="component" value="Unassembled WGS sequence"/>
</dbReference>
<name>A0ABW2VTI4_9ACTN</name>